<dbReference type="Proteomes" id="UP000796761">
    <property type="component" value="Unassembled WGS sequence"/>
</dbReference>
<sequence length="49" mass="5645">VSKRGIEKDLSSYTEQQWNKGGNHIHRETELNLRRCFSMSAVPPLDSKT</sequence>
<reference evidence="1" key="1">
    <citation type="submission" date="2019-04" db="EMBL/GenBank/DDBJ databases">
        <title>Genome assembly of Zosterops borbonicus 15179.</title>
        <authorList>
            <person name="Leroy T."/>
            <person name="Anselmetti Y."/>
            <person name="Tilak M.-K."/>
            <person name="Nabholz B."/>
        </authorList>
    </citation>
    <scope>NUCLEOTIDE SEQUENCE</scope>
    <source>
        <strain evidence="1">HGM_15179</strain>
        <tissue evidence="1">Muscle</tissue>
    </source>
</reference>
<evidence type="ECO:0000313" key="1">
    <source>
        <dbReference type="EMBL" id="TRZ18249.1"/>
    </source>
</evidence>
<comment type="caution">
    <text evidence="1">The sequence shown here is derived from an EMBL/GenBank/DDBJ whole genome shotgun (WGS) entry which is preliminary data.</text>
</comment>
<feature type="non-terminal residue" evidence="1">
    <location>
        <position position="49"/>
    </location>
</feature>
<evidence type="ECO:0000313" key="2">
    <source>
        <dbReference type="Proteomes" id="UP000796761"/>
    </source>
</evidence>
<proteinExistence type="predicted"/>
<protein>
    <submittedName>
        <fullName evidence="1">Uncharacterized protein</fullName>
    </submittedName>
</protein>
<name>A0A8K1GI98_9PASS</name>
<keyword evidence="2" id="KW-1185">Reference proteome</keyword>
<dbReference type="AlphaFoldDB" id="A0A8K1GI98"/>
<gene>
    <name evidence="1" type="ORF">HGM15179_008915</name>
</gene>
<dbReference type="EMBL" id="SWJQ01000229">
    <property type="protein sequence ID" value="TRZ18249.1"/>
    <property type="molecule type" value="Genomic_DNA"/>
</dbReference>
<organism evidence="1 2">
    <name type="scientific">Zosterops borbonicus</name>
    <dbReference type="NCBI Taxonomy" id="364589"/>
    <lineage>
        <taxon>Eukaryota</taxon>
        <taxon>Metazoa</taxon>
        <taxon>Chordata</taxon>
        <taxon>Craniata</taxon>
        <taxon>Vertebrata</taxon>
        <taxon>Euteleostomi</taxon>
        <taxon>Archelosauria</taxon>
        <taxon>Archosauria</taxon>
        <taxon>Dinosauria</taxon>
        <taxon>Saurischia</taxon>
        <taxon>Theropoda</taxon>
        <taxon>Coelurosauria</taxon>
        <taxon>Aves</taxon>
        <taxon>Neognathae</taxon>
        <taxon>Neoaves</taxon>
        <taxon>Telluraves</taxon>
        <taxon>Australaves</taxon>
        <taxon>Passeriformes</taxon>
        <taxon>Sylvioidea</taxon>
        <taxon>Zosteropidae</taxon>
        <taxon>Zosterops</taxon>
    </lineage>
</organism>
<feature type="non-terminal residue" evidence="1">
    <location>
        <position position="1"/>
    </location>
</feature>
<accession>A0A8K1GI98</accession>